<reference evidence="2 3" key="1">
    <citation type="journal article" date="2020" name="Int. J. Syst. Evol. Microbiol.">
        <title>Novel acetic acid bacteria from cider fermentations: Acetobacter conturbans sp. nov. and Acetobacter fallax sp. nov.</title>
        <authorList>
            <person name="Sombolestani A.S."/>
            <person name="Cleenwerck I."/>
            <person name="Cnockaert M."/>
            <person name="Borremans W."/>
            <person name="Wieme A.D."/>
            <person name="De Vuyst L."/>
            <person name="Vandamme P."/>
        </authorList>
    </citation>
    <scope>NUCLEOTIDE SEQUENCE [LARGE SCALE GENOMIC DNA]</scope>
    <source>
        <strain evidence="2 3">LMG 1637</strain>
    </source>
</reference>
<keyword evidence="3" id="KW-1185">Reference proteome</keyword>
<dbReference type="EMBL" id="WOSW01000001">
    <property type="protein sequence ID" value="NHO31269.1"/>
    <property type="molecule type" value="Genomic_DNA"/>
</dbReference>
<gene>
    <name evidence="2" type="ORF">GOB84_01595</name>
</gene>
<protein>
    <submittedName>
        <fullName evidence="2">Uncharacterized protein</fullName>
    </submittedName>
</protein>
<proteinExistence type="predicted"/>
<comment type="caution">
    <text evidence="2">The sequence shown here is derived from an EMBL/GenBank/DDBJ whole genome shotgun (WGS) entry which is preliminary data.</text>
</comment>
<dbReference type="RefSeq" id="WP_173575837.1">
    <property type="nucleotide sequence ID" value="NZ_WOSW01000001.1"/>
</dbReference>
<dbReference type="Proteomes" id="UP000615326">
    <property type="component" value="Unassembled WGS sequence"/>
</dbReference>
<name>A0ABX0K4H0_9PROT</name>
<sequence>MTGEDRIAPERAGHCRRATKEPDLAGTGRLRIDFLPVCSYATTSPVNAREEKGTWNA</sequence>
<evidence type="ECO:0000256" key="1">
    <source>
        <dbReference type="SAM" id="MobiDB-lite"/>
    </source>
</evidence>
<evidence type="ECO:0000313" key="2">
    <source>
        <dbReference type="EMBL" id="NHO31269.1"/>
    </source>
</evidence>
<feature type="region of interest" description="Disordered" evidence="1">
    <location>
        <begin position="1"/>
        <end position="20"/>
    </location>
</feature>
<evidence type="ECO:0000313" key="3">
    <source>
        <dbReference type="Proteomes" id="UP000615326"/>
    </source>
</evidence>
<accession>A0ABX0K4H0</accession>
<organism evidence="2 3">
    <name type="scientific">Acetobacter fallax</name>
    <dbReference type="NCBI Taxonomy" id="1737473"/>
    <lineage>
        <taxon>Bacteria</taxon>
        <taxon>Pseudomonadati</taxon>
        <taxon>Pseudomonadota</taxon>
        <taxon>Alphaproteobacteria</taxon>
        <taxon>Acetobacterales</taxon>
        <taxon>Acetobacteraceae</taxon>
        <taxon>Acetobacter</taxon>
    </lineage>
</organism>